<organism evidence="1 2">
    <name type="scientific">Castilleja foliolosa</name>
    <dbReference type="NCBI Taxonomy" id="1961234"/>
    <lineage>
        <taxon>Eukaryota</taxon>
        <taxon>Viridiplantae</taxon>
        <taxon>Streptophyta</taxon>
        <taxon>Embryophyta</taxon>
        <taxon>Tracheophyta</taxon>
        <taxon>Spermatophyta</taxon>
        <taxon>Magnoliopsida</taxon>
        <taxon>eudicotyledons</taxon>
        <taxon>Gunneridae</taxon>
        <taxon>Pentapetalae</taxon>
        <taxon>asterids</taxon>
        <taxon>lamiids</taxon>
        <taxon>Lamiales</taxon>
        <taxon>Orobanchaceae</taxon>
        <taxon>Pedicularideae</taxon>
        <taxon>Castillejinae</taxon>
        <taxon>Castilleja</taxon>
    </lineage>
</organism>
<keyword evidence="1" id="KW-0808">Transferase</keyword>
<sequence>MIFNAATRRSDSTLIVWPASLRSSVESLRSSVAKISRSLEGLQSCEGTSVTAEGQLERAMSWACGGPNSSSARNAQARNFRIPPEFHDHLIKRRNLLVEARNYASDIMKVCISILGFEESRDGMFRTSTGADGGMWQKSYPSAITKLDATYHSFLRAEKEWKLAQSNMEAASSGLLSATNELSIASVRARTASELCSVHLGALLILLGLKGTSYELLVASIMRTQLRLRIVQVICRALFLQ</sequence>
<protein>
    <submittedName>
        <fullName evidence="1">Serine/threonine-protein kinase smg1</fullName>
        <ecNumber evidence="1">2.7.11.1</ecNumber>
    </submittedName>
</protein>
<keyword evidence="1" id="KW-0418">Kinase</keyword>
<comment type="caution">
    <text evidence="1">The sequence shown here is derived from an EMBL/GenBank/DDBJ whole genome shotgun (WGS) entry which is preliminary data.</text>
</comment>
<name>A0ABD3D575_9LAMI</name>
<evidence type="ECO:0000313" key="1">
    <source>
        <dbReference type="EMBL" id="KAL3636424.1"/>
    </source>
</evidence>
<accession>A0ABD3D575</accession>
<reference evidence="2" key="1">
    <citation type="journal article" date="2024" name="IScience">
        <title>Strigolactones Initiate the Formation of Haustorium-like Structures in Castilleja.</title>
        <authorList>
            <person name="Buerger M."/>
            <person name="Peterson D."/>
            <person name="Chory J."/>
        </authorList>
    </citation>
    <scope>NUCLEOTIDE SEQUENCE [LARGE SCALE GENOMIC DNA]</scope>
</reference>
<proteinExistence type="predicted"/>
<evidence type="ECO:0000313" key="2">
    <source>
        <dbReference type="Proteomes" id="UP001632038"/>
    </source>
</evidence>
<gene>
    <name evidence="1" type="primary">SMG1</name>
    <name evidence="1" type="ORF">CASFOL_020971</name>
</gene>
<dbReference type="AlphaFoldDB" id="A0ABD3D575"/>
<dbReference type="Proteomes" id="UP001632038">
    <property type="component" value="Unassembled WGS sequence"/>
</dbReference>
<dbReference type="EMBL" id="JAVIJP010000027">
    <property type="protein sequence ID" value="KAL3636424.1"/>
    <property type="molecule type" value="Genomic_DNA"/>
</dbReference>
<keyword evidence="2" id="KW-1185">Reference proteome</keyword>
<dbReference type="GO" id="GO:0004674">
    <property type="term" value="F:protein serine/threonine kinase activity"/>
    <property type="evidence" value="ECO:0007669"/>
    <property type="project" value="UniProtKB-EC"/>
</dbReference>
<dbReference type="EC" id="2.7.11.1" evidence="1"/>